<evidence type="ECO:0000256" key="2">
    <source>
        <dbReference type="SAM" id="MobiDB-lite"/>
    </source>
</evidence>
<dbReference type="PANTHER" id="PTHR31836">
    <property type="match status" value="1"/>
</dbReference>
<sequence>MATVLGLTLLLRAGTTPACAAVVPARAGAVALAPGAAPAAVALAPGLAAPPVGGAVRQGKATFYDVKGGGGNCSFVAPPTNKRYVALGQSEYADAAACGGYLDVTGPKGSVRVVVMDQCPECAAGHIDLSAEAFAEIADPVQGIVPVSYRAVVNPPLSGPLTFRLKEGSSQYWFAVTVGSHGNPLRSVEVRQGSSGAWRPAARQNYNYWLIDSGAGPGPYSIRVTDVYDNRAIATGIRMLPEQVQRSDVRMYGGSAAAPRTARSATPSATPSRSAPPSPSATPTPSPSVSPPGSPTASPSPSATEAGETDAGGAAAGTGESGPAGCRD</sequence>
<feature type="chain" id="PRO_5008747573" evidence="3">
    <location>
        <begin position="21"/>
        <end position="328"/>
    </location>
</feature>
<keyword evidence="1 3" id="KW-0732">Signal</keyword>
<evidence type="ECO:0000256" key="3">
    <source>
        <dbReference type="SAM" id="SignalP"/>
    </source>
</evidence>
<feature type="compositionally biased region" description="Pro residues" evidence="2">
    <location>
        <begin position="274"/>
        <end position="294"/>
    </location>
</feature>
<evidence type="ECO:0000259" key="4">
    <source>
        <dbReference type="PROSITE" id="PS50842"/>
    </source>
</evidence>
<dbReference type="Gene3D" id="2.40.40.10">
    <property type="entry name" value="RlpA-like domain"/>
    <property type="match status" value="1"/>
</dbReference>
<dbReference type="NCBIfam" id="NF041144">
    <property type="entry name" value="expansin_EXLX1"/>
    <property type="match status" value="1"/>
</dbReference>
<dbReference type="Gene3D" id="2.60.40.760">
    <property type="entry name" value="Expansin, cellulose-binding-like domain"/>
    <property type="match status" value="1"/>
</dbReference>
<feature type="region of interest" description="Disordered" evidence="2">
    <location>
        <begin position="252"/>
        <end position="328"/>
    </location>
</feature>
<evidence type="ECO:0000313" key="6">
    <source>
        <dbReference type="Proteomes" id="UP000198937"/>
    </source>
</evidence>
<accession>A0A1C6U930</accession>
<protein>
    <submittedName>
        <fullName evidence="5">Pollen allergen</fullName>
    </submittedName>
</protein>
<dbReference type="STRING" id="683228.GA0070617_1488"/>
<dbReference type="Pfam" id="PF01357">
    <property type="entry name" value="Expansin_C"/>
    <property type="match status" value="1"/>
</dbReference>
<dbReference type="Pfam" id="PF03330">
    <property type="entry name" value="DPBB_1"/>
    <property type="match status" value="1"/>
</dbReference>
<proteinExistence type="predicted"/>
<dbReference type="PROSITE" id="PS50842">
    <property type="entry name" value="EXPANSIN_EG45"/>
    <property type="match status" value="1"/>
</dbReference>
<dbReference type="CDD" id="cd22272">
    <property type="entry name" value="DPBB_EXLX1-like"/>
    <property type="match status" value="1"/>
</dbReference>
<feature type="compositionally biased region" description="Low complexity" evidence="2">
    <location>
        <begin position="295"/>
        <end position="313"/>
    </location>
</feature>
<gene>
    <name evidence="5" type="ORF">GA0070617_1488</name>
</gene>
<feature type="domain" description="Expansin-like EG45" evidence="4">
    <location>
        <begin position="27"/>
        <end position="159"/>
    </location>
</feature>
<dbReference type="InterPro" id="IPR009009">
    <property type="entry name" value="RlpA-like_DPBB"/>
</dbReference>
<dbReference type="PANTHER" id="PTHR31836:SF21">
    <property type="entry name" value="EXPANSIN-LIKE PROTEIN 7"/>
    <property type="match status" value="1"/>
</dbReference>
<feature type="signal peptide" evidence="3">
    <location>
        <begin position="1"/>
        <end position="20"/>
    </location>
</feature>
<evidence type="ECO:0000256" key="1">
    <source>
        <dbReference type="ARBA" id="ARBA00022729"/>
    </source>
</evidence>
<dbReference type="SUPFAM" id="SSF50685">
    <property type="entry name" value="Barwin-like endoglucanases"/>
    <property type="match status" value="1"/>
</dbReference>
<reference evidence="5 6" key="1">
    <citation type="submission" date="2016-06" db="EMBL/GenBank/DDBJ databases">
        <authorList>
            <person name="Kjaerup R.B."/>
            <person name="Dalgaard T.S."/>
            <person name="Juul-Madsen H.R."/>
        </authorList>
    </citation>
    <scope>NUCLEOTIDE SEQUENCE [LARGE SCALE GENOMIC DNA]</scope>
    <source>
        <strain evidence="5 6">DSM 45577</strain>
    </source>
</reference>
<name>A0A1C6U930_9ACTN</name>
<dbReference type="SUPFAM" id="SSF49590">
    <property type="entry name" value="PHL pollen allergen"/>
    <property type="match status" value="1"/>
</dbReference>
<dbReference type="InterPro" id="IPR036908">
    <property type="entry name" value="RlpA-like_sf"/>
</dbReference>
<dbReference type="Proteomes" id="UP000198937">
    <property type="component" value="Unassembled WGS sequence"/>
</dbReference>
<dbReference type="EMBL" id="FMIA01000002">
    <property type="protein sequence ID" value="SCL50458.1"/>
    <property type="molecule type" value="Genomic_DNA"/>
</dbReference>
<dbReference type="InterPro" id="IPR036749">
    <property type="entry name" value="Expansin_CBD_sf"/>
</dbReference>
<dbReference type="InterPro" id="IPR007117">
    <property type="entry name" value="Expansin_CBD"/>
</dbReference>
<organism evidence="5 6">
    <name type="scientific">Micromonospora yangpuensis</name>
    <dbReference type="NCBI Taxonomy" id="683228"/>
    <lineage>
        <taxon>Bacteria</taxon>
        <taxon>Bacillati</taxon>
        <taxon>Actinomycetota</taxon>
        <taxon>Actinomycetes</taxon>
        <taxon>Micromonosporales</taxon>
        <taxon>Micromonosporaceae</taxon>
        <taxon>Micromonospora</taxon>
    </lineage>
</organism>
<feature type="compositionally biased region" description="Low complexity" evidence="2">
    <location>
        <begin position="255"/>
        <end position="273"/>
    </location>
</feature>
<dbReference type="AlphaFoldDB" id="A0A1C6U930"/>
<evidence type="ECO:0000313" key="5">
    <source>
        <dbReference type="EMBL" id="SCL50458.1"/>
    </source>
</evidence>
<keyword evidence="6" id="KW-1185">Reference proteome</keyword>
<dbReference type="InterPro" id="IPR049818">
    <property type="entry name" value="Expansin_EXLX1-like"/>
</dbReference>
<dbReference type="InterPro" id="IPR007112">
    <property type="entry name" value="Expansin/allergen_DPBB_dom"/>
</dbReference>
<dbReference type="InterPro" id="IPR051477">
    <property type="entry name" value="Expansin_CellWall"/>
</dbReference>